<gene>
    <name evidence="9" type="ORF">TQ33_0368</name>
</gene>
<evidence type="ECO:0000256" key="5">
    <source>
        <dbReference type="ARBA" id="ARBA00022989"/>
    </source>
</evidence>
<accession>A0A0F6TPA1</accession>
<keyword evidence="10" id="KW-1185">Reference proteome</keyword>
<dbReference type="Gene3D" id="3.30.420.270">
    <property type="match status" value="1"/>
</dbReference>
<keyword evidence="7" id="KW-0813">Transport</keyword>
<evidence type="ECO:0000256" key="4">
    <source>
        <dbReference type="ARBA" id="ARBA00022692"/>
    </source>
</evidence>
<dbReference type="RefSeq" id="WP_046560553.1">
    <property type="nucleotide sequence ID" value="NZ_CP010975.1"/>
</dbReference>
<dbReference type="EMBL" id="CP010975">
    <property type="protein sequence ID" value="AKE51355.1"/>
    <property type="molecule type" value="Genomic_DNA"/>
</dbReference>
<dbReference type="OrthoDB" id="6197642at2"/>
<evidence type="ECO:0000256" key="7">
    <source>
        <dbReference type="RuleBase" id="RU003879"/>
    </source>
</evidence>
<dbReference type="AlphaFoldDB" id="A0A0F6TPA1"/>
<keyword evidence="4 7" id="KW-0812">Transmembrane</keyword>
<name>A0A0F6TPA1_9GAMM</name>
<proteinExistence type="inferred from homology"/>
<dbReference type="Pfam" id="PF02472">
    <property type="entry name" value="ExbD"/>
    <property type="match status" value="1"/>
</dbReference>
<evidence type="ECO:0000313" key="10">
    <source>
        <dbReference type="Proteomes" id="UP000034071"/>
    </source>
</evidence>
<keyword evidence="3" id="KW-1003">Cell membrane</keyword>
<dbReference type="KEGG" id="kge:TQ33_0368"/>
<protein>
    <submittedName>
        <fullName evidence="9">Biopolymer transport protein ExbD/TolR</fullName>
    </submittedName>
</protein>
<evidence type="ECO:0000256" key="1">
    <source>
        <dbReference type="ARBA" id="ARBA00004162"/>
    </source>
</evidence>
<dbReference type="PANTHER" id="PTHR30558:SF13">
    <property type="entry name" value="BIOPOLYMER TRANSPORT PROTEIN EXBD2"/>
    <property type="match status" value="1"/>
</dbReference>
<dbReference type="GO" id="GO:0015031">
    <property type="term" value="P:protein transport"/>
    <property type="evidence" value="ECO:0007669"/>
    <property type="project" value="UniProtKB-KW"/>
</dbReference>
<keyword evidence="5 8" id="KW-1133">Transmembrane helix</keyword>
<evidence type="ECO:0000256" key="8">
    <source>
        <dbReference type="SAM" id="Phobius"/>
    </source>
</evidence>
<comment type="similarity">
    <text evidence="2 7">Belongs to the ExbD/TolR family.</text>
</comment>
<dbReference type="PATRIC" id="fig|914150.5.peg.375"/>
<feature type="transmembrane region" description="Helical" evidence="8">
    <location>
        <begin position="21"/>
        <end position="40"/>
    </location>
</feature>
<evidence type="ECO:0000256" key="6">
    <source>
        <dbReference type="ARBA" id="ARBA00023136"/>
    </source>
</evidence>
<reference evidence="9 10" key="1">
    <citation type="submission" date="2015-02" db="EMBL/GenBank/DDBJ databases">
        <title>Complete genome sequence of Kangiella geojedonensis strain YCS-5T.</title>
        <authorList>
            <person name="Kim K.M."/>
        </authorList>
    </citation>
    <scope>NUCLEOTIDE SEQUENCE [LARGE SCALE GENOMIC DNA]</scope>
    <source>
        <strain evidence="9 10">YCS-5</strain>
    </source>
</reference>
<dbReference type="PANTHER" id="PTHR30558">
    <property type="entry name" value="EXBD MEMBRANE COMPONENT OF PMF-DRIVEN MACROMOLECULE IMPORT SYSTEM"/>
    <property type="match status" value="1"/>
</dbReference>
<evidence type="ECO:0000313" key="9">
    <source>
        <dbReference type="EMBL" id="AKE51355.1"/>
    </source>
</evidence>
<dbReference type="InterPro" id="IPR003400">
    <property type="entry name" value="ExbD"/>
</dbReference>
<dbReference type="STRING" id="914150.TQ33_0368"/>
<comment type="subcellular location">
    <subcellularLocation>
        <location evidence="1">Cell membrane</location>
        <topology evidence="1">Single-pass membrane protein</topology>
    </subcellularLocation>
    <subcellularLocation>
        <location evidence="7">Cell membrane</location>
        <topology evidence="7">Single-pass type II membrane protein</topology>
    </subcellularLocation>
</comment>
<keyword evidence="6 8" id="KW-0472">Membrane</keyword>
<keyword evidence="7" id="KW-0653">Protein transport</keyword>
<dbReference type="HOGENOM" id="CLU_085305_3_0_6"/>
<dbReference type="Proteomes" id="UP000034071">
    <property type="component" value="Chromosome"/>
</dbReference>
<organism evidence="9 10">
    <name type="scientific">Kangiella geojedonensis</name>
    <dbReference type="NCBI Taxonomy" id="914150"/>
    <lineage>
        <taxon>Bacteria</taxon>
        <taxon>Pseudomonadati</taxon>
        <taxon>Pseudomonadota</taxon>
        <taxon>Gammaproteobacteria</taxon>
        <taxon>Kangiellales</taxon>
        <taxon>Kangiellaceae</taxon>
        <taxon>Kangiella</taxon>
    </lineage>
</organism>
<evidence type="ECO:0000256" key="3">
    <source>
        <dbReference type="ARBA" id="ARBA00022475"/>
    </source>
</evidence>
<sequence>MKKSRRGFNSDTENNKVDMTSMLDIIFILLLFFIVTTSFIKTDSLEVSQPTTHCEKNCDSQSQPLILTIDAQNQVSFNERIIDVEAIQANLESQLVNDIQAPLIVRVHADAHNVTMVSAVDQANKAGISSVSVAPWQD</sequence>
<dbReference type="GO" id="GO:0005886">
    <property type="term" value="C:plasma membrane"/>
    <property type="evidence" value="ECO:0007669"/>
    <property type="project" value="UniProtKB-SubCell"/>
</dbReference>
<dbReference type="GO" id="GO:0022857">
    <property type="term" value="F:transmembrane transporter activity"/>
    <property type="evidence" value="ECO:0007669"/>
    <property type="project" value="InterPro"/>
</dbReference>
<evidence type="ECO:0000256" key="2">
    <source>
        <dbReference type="ARBA" id="ARBA00005811"/>
    </source>
</evidence>